<evidence type="ECO:0000313" key="3">
    <source>
        <dbReference type="EMBL" id="KAF1690588.1"/>
    </source>
</evidence>
<feature type="signal peptide" evidence="2">
    <location>
        <begin position="1"/>
        <end position="24"/>
    </location>
</feature>
<organism evidence="3 4">
    <name type="scientific">Pseudoxanthomonas taiwanensis</name>
    <dbReference type="NCBI Taxonomy" id="176598"/>
    <lineage>
        <taxon>Bacteria</taxon>
        <taxon>Pseudomonadati</taxon>
        <taxon>Pseudomonadota</taxon>
        <taxon>Gammaproteobacteria</taxon>
        <taxon>Lysobacterales</taxon>
        <taxon>Lysobacteraceae</taxon>
        <taxon>Pseudoxanthomonas</taxon>
    </lineage>
</organism>
<dbReference type="EMBL" id="PDWK01000004">
    <property type="protein sequence ID" value="KAF1690588.1"/>
    <property type="molecule type" value="Genomic_DNA"/>
</dbReference>
<evidence type="ECO:0000313" key="4">
    <source>
        <dbReference type="Proteomes" id="UP000717981"/>
    </source>
</evidence>
<name>A0A921NVE1_9GAMM</name>
<protein>
    <submittedName>
        <fullName evidence="3">Uncharacterized protein</fullName>
    </submittedName>
</protein>
<sequence>MDSEVAMRKLLAFALLALAAGAQAAAVAGEGFPPEKGLDVATPFEVQRTAILQALQEGRVYAEITPDNRRRVLASLDRMVELLAGRPVAELSEADRIEVFNHQELVNTLLAGAREDSRLVCRRETRGGSHRPTNRCMTVAERRRAREESQVALDEIQRAATRAREPN</sequence>
<feature type="region of interest" description="Disordered" evidence="1">
    <location>
        <begin position="147"/>
        <end position="167"/>
    </location>
</feature>
<reference evidence="3" key="1">
    <citation type="submission" date="2017-10" db="EMBL/GenBank/DDBJ databases">
        <title>Whole genome sequencing of members of genus Pseudoxanthomonas.</title>
        <authorList>
            <person name="Kumar S."/>
            <person name="Bansal K."/>
            <person name="Kaur A."/>
            <person name="Patil P."/>
            <person name="Sharma S."/>
            <person name="Patil P.B."/>
        </authorList>
    </citation>
    <scope>NUCLEOTIDE SEQUENCE</scope>
    <source>
        <strain evidence="3">DSM 22914</strain>
    </source>
</reference>
<proteinExistence type="predicted"/>
<comment type="caution">
    <text evidence="3">The sequence shown here is derived from an EMBL/GenBank/DDBJ whole genome shotgun (WGS) entry which is preliminary data.</text>
</comment>
<keyword evidence="2" id="KW-0732">Signal</keyword>
<feature type="chain" id="PRO_5037617576" evidence="2">
    <location>
        <begin position="25"/>
        <end position="167"/>
    </location>
</feature>
<keyword evidence="4" id="KW-1185">Reference proteome</keyword>
<evidence type="ECO:0000256" key="1">
    <source>
        <dbReference type="SAM" id="MobiDB-lite"/>
    </source>
</evidence>
<dbReference type="AlphaFoldDB" id="A0A921NVE1"/>
<dbReference type="Proteomes" id="UP000717981">
    <property type="component" value="Unassembled WGS sequence"/>
</dbReference>
<evidence type="ECO:0000256" key="2">
    <source>
        <dbReference type="SAM" id="SignalP"/>
    </source>
</evidence>
<gene>
    <name evidence="3" type="ORF">CR938_01660</name>
</gene>
<accession>A0A921NVE1</accession>